<dbReference type="Proteomes" id="UP000828941">
    <property type="component" value="Chromosome 7"/>
</dbReference>
<proteinExistence type="predicted"/>
<comment type="caution">
    <text evidence="1">The sequence shown here is derived from an EMBL/GenBank/DDBJ whole genome shotgun (WGS) entry which is preliminary data.</text>
</comment>
<dbReference type="EMBL" id="CM039432">
    <property type="protein sequence ID" value="KAI4333047.1"/>
    <property type="molecule type" value="Genomic_DNA"/>
</dbReference>
<name>A0ACB9NAV3_BAUVA</name>
<reference evidence="1 2" key="1">
    <citation type="journal article" date="2022" name="DNA Res.">
        <title>Chromosomal-level genome assembly of the orchid tree Bauhinia variegata (Leguminosae; Cercidoideae) supports the allotetraploid origin hypothesis of Bauhinia.</title>
        <authorList>
            <person name="Zhong Y."/>
            <person name="Chen Y."/>
            <person name="Zheng D."/>
            <person name="Pang J."/>
            <person name="Liu Y."/>
            <person name="Luo S."/>
            <person name="Meng S."/>
            <person name="Qian L."/>
            <person name="Wei D."/>
            <person name="Dai S."/>
            <person name="Zhou R."/>
        </authorList>
    </citation>
    <scope>NUCLEOTIDE SEQUENCE [LARGE SCALE GENOMIC DNA]</scope>
    <source>
        <strain evidence="1">BV-YZ2020</strain>
    </source>
</reference>
<sequence length="1014" mass="112255">MSLLRCFLLFLHIPWLASLAFGADTLSEDEVLALRDMAKTLGKHDWNFAVDPCSESYYWVTPETGLGNENPVTCDNCFPINGTNRICHVISIVLKEQNLQGTLPRDLFRLPYLQQFDVTRNYLSGPIPKEWGSTKLVNISLLGNRITGPIPTELGNISTLQSLVLEFNQLSGSLPKELGNLVQLQRLFLRSNNFTGKIPATFAKLTALRDFRIGDNQFSGRIPNIQNWTNLTRLVIQGSGLSGPIPSGISFLTQLGDLRISDLNGPDSTFPQLINVTMLRILILRSCNIYGTLPEYLGTMTIGVLDLSFNKLRGSIPSSYIGLIKADYIYLTGNFLSGSVPNWTQVSGAIDLSYNNFSIGNLDQECQSGGVNLFASSSPANDSGTVSCLRRHANCPTTYNSLHINCGGKQVRTANGDTYAADTDSGGPARFKMGGENWAYSNTGHFMDNDRANYYTWSIQSWFATDFDELYTNARASPNSLTYYGFCLANGTYKVKLHFAEIMFDDDGTYNSLGRRIFDVYIQRKLELKDFNIVEEAGGVGKVITKNFTAVVTNNNLEIHFRWSGKGTTIIPFRSVYGPLISAISVESDENGNRNTSAGAQIGIVAAGVIIIILALAIIWGRDCRKQKSSLARELKQLDLQTGFFSLRQIKAATNNFDITNKIGEGGFGPVYKGNMSDGTMIAVKQLSSKSRQGNREFLNEIGMISALQHPCLVKLYGCSAEGDQLLLIYEYMENNSLASALFGREECQIKLDWPTRHKICVGIARGLTYLHEESKLKIVHRDIKATNVLLDKDLNPKISDFGLAKLDEEDNTHISTRIAGTYGYMAPEYAMHGYLTDKADVYSFGIVTLEIVSGRVNIIHSPTDQCIYLLDWAHLLKEKGNLMELVDERILGSDFNGEEAMVMIKVALLCTNATATLRPTMSSVVSMLEGSIAVPDLDADSSEVLDEKNLEAIRLYHQLMKENKESEIQEQLASTDGAWSASSSPAEDLYPLHLDSANWDKRNKTITATFSFP</sequence>
<accession>A0ACB9NAV3</accession>
<keyword evidence="2" id="KW-1185">Reference proteome</keyword>
<evidence type="ECO:0000313" key="1">
    <source>
        <dbReference type="EMBL" id="KAI4333047.1"/>
    </source>
</evidence>
<gene>
    <name evidence="1" type="ORF">L6164_017901</name>
</gene>
<organism evidence="1 2">
    <name type="scientific">Bauhinia variegata</name>
    <name type="common">Purple orchid tree</name>
    <name type="synonym">Phanera variegata</name>
    <dbReference type="NCBI Taxonomy" id="167791"/>
    <lineage>
        <taxon>Eukaryota</taxon>
        <taxon>Viridiplantae</taxon>
        <taxon>Streptophyta</taxon>
        <taxon>Embryophyta</taxon>
        <taxon>Tracheophyta</taxon>
        <taxon>Spermatophyta</taxon>
        <taxon>Magnoliopsida</taxon>
        <taxon>eudicotyledons</taxon>
        <taxon>Gunneridae</taxon>
        <taxon>Pentapetalae</taxon>
        <taxon>rosids</taxon>
        <taxon>fabids</taxon>
        <taxon>Fabales</taxon>
        <taxon>Fabaceae</taxon>
        <taxon>Cercidoideae</taxon>
        <taxon>Cercideae</taxon>
        <taxon>Bauhiniinae</taxon>
        <taxon>Bauhinia</taxon>
    </lineage>
</organism>
<evidence type="ECO:0000313" key="2">
    <source>
        <dbReference type="Proteomes" id="UP000828941"/>
    </source>
</evidence>
<protein>
    <submittedName>
        <fullName evidence="1">Uncharacterized protein</fullName>
    </submittedName>
</protein>